<accession>A0ABW1R8D5</accession>
<comment type="similarity">
    <text evidence="1 2">Belongs to the phD/YefM antitoxin family.</text>
</comment>
<dbReference type="Gene3D" id="3.40.1620.10">
    <property type="entry name" value="YefM-like domain"/>
    <property type="match status" value="1"/>
</dbReference>
<organism evidence="3 4">
    <name type="scientific">Lactiplantibacillus dongliensis</name>
    <dbReference type="NCBI Taxonomy" id="2559919"/>
    <lineage>
        <taxon>Bacteria</taxon>
        <taxon>Bacillati</taxon>
        <taxon>Bacillota</taxon>
        <taxon>Bacilli</taxon>
        <taxon>Lactobacillales</taxon>
        <taxon>Lactobacillaceae</taxon>
        <taxon>Lactiplantibacillus</taxon>
    </lineage>
</organism>
<dbReference type="SUPFAM" id="SSF143120">
    <property type="entry name" value="YefM-like"/>
    <property type="match status" value="1"/>
</dbReference>
<reference evidence="4" key="1">
    <citation type="journal article" date="2019" name="Int. J. Syst. Evol. Microbiol.">
        <title>The Global Catalogue of Microorganisms (GCM) 10K type strain sequencing project: providing services to taxonomists for standard genome sequencing and annotation.</title>
        <authorList>
            <consortium name="The Broad Institute Genomics Platform"/>
            <consortium name="The Broad Institute Genome Sequencing Center for Infectious Disease"/>
            <person name="Wu L."/>
            <person name="Ma J."/>
        </authorList>
    </citation>
    <scope>NUCLEOTIDE SEQUENCE [LARGE SCALE GENOMIC DNA]</scope>
    <source>
        <strain evidence="4">CCM 8932</strain>
    </source>
</reference>
<dbReference type="Proteomes" id="UP001596253">
    <property type="component" value="Unassembled WGS sequence"/>
</dbReference>
<comment type="caution">
    <text evidence="3">The sequence shown here is derived from an EMBL/GenBank/DDBJ whole genome shotgun (WGS) entry which is preliminary data.</text>
</comment>
<comment type="function">
    <text evidence="2">Antitoxin component of a type II toxin-antitoxin (TA) system.</text>
</comment>
<dbReference type="Pfam" id="PF02604">
    <property type="entry name" value="PhdYeFM_antitox"/>
    <property type="match status" value="1"/>
</dbReference>
<dbReference type="InterPro" id="IPR036165">
    <property type="entry name" value="YefM-like_sf"/>
</dbReference>
<evidence type="ECO:0000256" key="1">
    <source>
        <dbReference type="ARBA" id="ARBA00009981"/>
    </source>
</evidence>
<name>A0ABW1R8D5_9LACO</name>
<gene>
    <name evidence="3" type="ORF">ACFP3T_13655</name>
</gene>
<evidence type="ECO:0000256" key="2">
    <source>
        <dbReference type="RuleBase" id="RU362080"/>
    </source>
</evidence>
<keyword evidence="4" id="KW-1185">Reference proteome</keyword>
<sequence>MAEAMDTYTPTGARKNIYNLIRGVVSNHTTIQIASSPDEAVVVVSKDDWNAMQEYIELLENGVIDEVNTRMADAKAHPDTAFGDPL</sequence>
<evidence type="ECO:0000313" key="3">
    <source>
        <dbReference type="EMBL" id="MFC6165710.1"/>
    </source>
</evidence>
<proteinExistence type="inferred from homology"/>
<dbReference type="RefSeq" id="WP_223876846.1">
    <property type="nucleotide sequence ID" value="NZ_BJDK01000011.1"/>
</dbReference>
<protein>
    <recommendedName>
        <fullName evidence="2">Antitoxin</fullName>
    </recommendedName>
</protein>
<dbReference type="InterPro" id="IPR006442">
    <property type="entry name" value="Antitoxin_Phd/YefM"/>
</dbReference>
<dbReference type="EMBL" id="JBHSSD010000057">
    <property type="protein sequence ID" value="MFC6165710.1"/>
    <property type="molecule type" value="Genomic_DNA"/>
</dbReference>
<evidence type="ECO:0000313" key="4">
    <source>
        <dbReference type="Proteomes" id="UP001596253"/>
    </source>
</evidence>